<evidence type="ECO:0000259" key="2">
    <source>
        <dbReference type="Pfam" id="PF13699"/>
    </source>
</evidence>
<dbReference type="EMBL" id="JAENHP010000001">
    <property type="protein sequence ID" value="MBM2613990.1"/>
    <property type="molecule type" value="Genomic_DNA"/>
</dbReference>
<reference evidence="3 4" key="1">
    <citation type="submission" date="2021-01" db="EMBL/GenBank/DDBJ databases">
        <title>Actinoplanes sp. nov. LDG1-06 isolated from lichen.</title>
        <authorList>
            <person name="Saeng-In P."/>
            <person name="Phongsopitanun W."/>
            <person name="Kanchanasin P."/>
            <person name="Yuki M."/>
            <person name="Kudo T."/>
            <person name="Ohkuma M."/>
            <person name="Tanasupawat S."/>
        </authorList>
    </citation>
    <scope>NUCLEOTIDE SEQUENCE [LARGE SCALE GENOMIC DNA]</scope>
    <source>
        <strain evidence="3 4">LDG1-06</strain>
    </source>
</reference>
<dbReference type="InterPro" id="IPR025295">
    <property type="entry name" value="eCIS_core_dom"/>
</dbReference>
<dbReference type="PRINTS" id="PR01217">
    <property type="entry name" value="PRICHEXTENSN"/>
</dbReference>
<accession>A0ABS2A2C4</accession>
<sequence>MERVAVHLDDPTVAPLHAFTRGTDVHVAPGKLTSPLLAHELAHVAQQRSETGPVLPPGRLEALANVSALTGAPALGRAAPESVLCSPSAPRKILTIAEFIVFVEEVERAHPHATPAEVASEVRQLWYHDANWQLLAAGQGMRAGGAQVDIRDAGTLAQTYDMNQVAPRPAGSLSVMTPGGPVDVGHVMAGIDTAISGSPAAYPEKFLEETGSDTFKNEAKYDALQKATGGDSRDFATWAGDLGQAYADFLIDRYVKKGTATLADLVAAKAPPDELLGDVQGYIAVPASPGPAGSVPVSRILRGLYGGAVPSTAVGAMFDRATGRPAATRKAFVKERVLAFARMWFAKDAYARKGLFGSKGTTPSEMLENHAAEFDRLHAAHDTATLGPDKLDKLLDDFLTSLEPPPLYGPPAPPPIYGPPAPPATLPVPKPSAPPPKKAPAPAPKRSTPAPPPKSPAAAPAVEPASKSPAAPASNVPAAAPSSKTSAAAPTGWRIEIPDPEGRPQHVGALLTTQEAAYANVDARGKPIPVFKPALWRDAAGQFFYHRDGAKVTLPDLLTRYPKAAGDP</sequence>
<feature type="region of interest" description="Disordered" evidence="1">
    <location>
        <begin position="405"/>
        <end position="495"/>
    </location>
</feature>
<evidence type="ECO:0000256" key="1">
    <source>
        <dbReference type="SAM" id="MobiDB-lite"/>
    </source>
</evidence>
<dbReference type="RefSeq" id="WP_203373918.1">
    <property type="nucleotide sequence ID" value="NZ_JAENHP010000001.1"/>
</dbReference>
<keyword evidence="4" id="KW-1185">Reference proteome</keyword>
<dbReference type="Proteomes" id="UP000632138">
    <property type="component" value="Unassembled WGS sequence"/>
</dbReference>
<feature type="domain" description="eCIS core" evidence="2">
    <location>
        <begin position="17"/>
        <end position="50"/>
    </location>
</feature>
<name>A0ABS2A2C4_9ACTN</name>
<protein>
    <submittedName>
        <fullName evidence="3">DUF4157 domain-containing protein</fullName>
    </submittedName>
</protein>
<evidence type="ECO:0000313" key="3">
    <source>
        <dbReference type="EMBL" id="MBM2613990.1"/>
    </source>
</evidence>
<dbReference type="Pfam" id="PF13699">
    <property type="entry name" value="eCIS_core"/>
    <property type="match status" value="1"/>
</dbReference>
<feature type="compositionally biased region" description="Pro residues" evidence="1">
    <location>
        <begin position="405"/>
        <end position="455"/>
    </location>
</feature>
<proteinExistence type="predicted"/>
<evidence type="ECO:0000313" key="4">
    <source>
        <dbReference type="Proteomes" id="UP000632138"/>
    </source>
</evidence>
<gene>
    <name evidence="3" type="ORF">JIG36_00275</name>
</gene>
<organism evidence="3 4">
    <name type="scientific">Paractinoplanes ovalisporus</name>
    <dbReference type="NCBI Taxonomy" id="2810368"/>
    <lineage>
        <taxon>Bacteria</taxon>
        <taxon>Bacillati</taxon>
        <taxon>Actinomycetota</taxon>
        <taxon>Actinomycetes</taxon>
        <taxon>Micromonosporales</taxon>
        <taxon>Micromonosporaceae</taxon>
        <taxon>Paractinoplanes</taxon>
    </lineage>
</organism>
<feature type="compositionally biased region" description="Low complexity" evidence="1">
    <location>
        <begin position="456"/>
        <end position="491"/>
    </location>
</feature>
<comment type="caution">
    <text evidence="3">The sequence shown here is derived from an EMBL/GenBank/DDBJ whole genome shotgun (WGS) entry which is preliminary data.</text>
</comment>